<evidence type="ECO:0000256" key="2">
    <source>
        <dbReference type="ARBA" id="ARBA00022618"/>
    </source>
</evidence>
<reference evidence="9 10" key="1">
    <citation type="journal article" date="2019" name="Sci. Rep.">
        <title>Comparative genomics of chytrid fungi reveal insights into the obligate biotrophic and pathogenic lifestyle of Synchytrium endobioticum.</title>
        <authorList>
            <person name="van de Vossenberg B.T.L.H."/>
            <person name="Warris S."/>
            <person name="Nguyen H.D.T."/>
            <person name="van Gent-Pelzer M.P.E."/>
            <person name="Joly D.L."/>
            <person name="van de Geest H.C."/>
            <person name="Bonants P.J.M."/>
            <person name="Smith D.S."/>
            <person name="Levesque C.A."/>
            <person name="van der Lee T.A.J."/>
        </authorList>
    </citation>
    <scope>NUCLEOTIDE SEQUENCE [LARGE SCALE GENOMIC DNA]</scope>
    <source>
        <strain evidence="9 10">CBS 809.83</strain>
    </source>
</reference>
<dbReference type="PROSITE" id="PS00292">
    <property type="entry name" value="CYCLINS"/>
    <property type="match status" value="1"/>
</dbReference>
<dbReference type="GO" id="GO:0016538">
    <property type="term" value="F:cyclin-dependent protein serine/threonine kinase regulator activity"/>
    <property type="evidence" value="ECO:0007669"/>
    <property type="project" value="InterPro"/>
</dbReference>
<evidence type="ECO:0000256" key="6">
    <source>
        <dbReference type="SAM" id="MobiDB-lite"/>
    </source>
</evidence>
<dbReference type="SUPFAM" id="SSF47954">
    <property type="entry name" value="Cyclin-like"/>
    <property type="match status" value="2"/>
</dbReference>
<evidence type="ECO:0000256" key="5">
    <source>
        <dbReference type="RuleBase" id="RU000383"/>
    </source>
</evidence>
<evidence type="ECO:0000259" key="7">
    <source>
        <dbReference type="SMART" id="SM00385"/>
    </source>
</evidence>
<dbReference type="STRING" id="109895.A0A507E4K8"/>
<dbReference type="Pfam" id="PF02984">
    <property type="entry name" value="Cyclin_C"/>
    <property type="match status" value="1"/>
</dbReference>
<dbReference type="PANTHER" id="PTHR10177">
    <property type="entry name" value="CYCLINS"/>
    <property type="match status" value="1"/>
</dbReference>
<comment type="similarity">
    <text evidence="1">Belongs to the cyclin family. Cyclin AB subfamily.</text>
</comment>
<dbReference type="PIRSF" id="PIRSF001771">
    <property type="entry name" value="Cyclin_A_B_D_E"/>
    <property type="match status" value="1"/>
</dbReference>
<name>A0A507E4K8_9FUNG</name>
<dbReference type="EMBL" id="QEAQ01000042">
    <property type="protein sequence ID" value="TPX58058.1"/>
    <property type="molecule type" value="Genomic_DNA"/>
</dbReference>
<dbReference type="InterPro" id="IPR048258">
    <property type="entry name" value="Cyclins_cyclin-box"/>
</dbReference>
<keyword evidence="4" id="KW-0131">Cell cycle</keyword>
<evidence type="ECO:0000313" key="10">
    <source>
        <dbReference type="Proteomes" id="UP000318582"/>
    </source>
</evidence>
<dbReference type="InterPro" id="IPR039361">
    <property type="entry name" value="Cyclin"/>
</dbReference>
<evidence type="ECO:0000256" key="3">
    <source>
        <dbReference type="ARBA" id="ARBA00023127"/>
    </source>
</evidence>
<keyword evidence="2" id="KW-0132">Cell division</keyword>
<comment type="caution">
    <text evidence="9">The sequence shown here is derived from an EMBL/GenBank/DDBJ whole genome shotgun (WGS) entry which is preliminary data.</text>
</comment>
<dbReference type="Gene3D" id="1.10.472.10">
    <property type="entry name" value="Cyclin-like"/>
    <property type="match status" value="2"/>
</dbReference>
<dbReference type="GO" id="GO:0051301">
    <property type="term" value="P:cell division"/>
    <property type="evidence" value="ECO:0007669"/>
    <property type="project" value="UniProtKB-KW"/>
</dbReference>
<dbReference type="InterPro" id="IPR046965">
    <property type="entry name" value="Cyclin_A/B-like"/>
</dbReference>
<evidence type="ECO:0000256" key="1">
    <source>
        <dbReference type="ARBA" id="ARBA00006955"/>
    </source>
</evidence>
<feature type="region of interest" description="Disordered" evidence="6">
    <location>
        <begin position="1"/>
        <end position="20"/>
    </location>
</feature>
<keyword evidence="10" id="KW-1185">Reference proteome</keyword>
<proteinExistence type="inferred from homology"/>
<dbReference type="SMART" id="SM00385">
    <property type="entry name" value="CYCLIN"/>
    <property type="match status" value="2"/>
</dbReference>
<accession>A0A507E4K8</accession>
<feature type="domain" description="Cyclin C-terminal" evidence="8">
    <location>
        <begin position="354"/>
        <end position="468"/>
    </location>
</feature>
<feature type="domain" description="Cyclin-like" evidence="7">
    <location>
        <begin position="261"/>
        <end position="345"/>
    </location>
</feature>
<dbReference type="SMART" id="SM01332">
    <property type="entry name" value="Cyclin_C"/>
    <property type="match status" value="1"/>
</dbReference>
<dbReference type="AlphaFoldDB" id="A0A507E4K8"/>
<keyword evidence="3 5" id="KW-0195">Cyclin</keyword>
<sequence>MEQPEMRITRAAAAGQKPKMVDGKVVKTAALSTKPRLEEKKQNVMVPMKNQGLGALDKGGLKKAPLKVKKDIKVFADKPNVETKRVLVKASQNAPLKERAVKKDLARPEVKAVNKVVKKAVNKETIVLRENKEANAAVRQEQLLQEEVMLKAIRKAPAEDRDANKENRAAASISVVPKHVRNDAGEALPVAKKAKTDPVLEEITTWEDLDADDHNDPMMVAEYVDDIFEYLLKLEEITMPNPNYIDIQEGLAWSMRSILIDWLIELSNHFRLLPETLYMAVNIIDRFLTDRPVSMNKLQLVGLASLFIASKYEEVNAPSVHSIVFFGDGGFDAEDIMKAERYILQILKFELHYPSPMSFLRRCSKADAYDIQTRTIAKYLMEISIVDHRFLAVKPSLTAASGLYLARRMLERGPWDAGLIHYSGYTEEQIIPVSELMIEYLIRPKKTMALYKKYASRKFMKASVIVEDWLAYHSDPAGEESDF</sequence>
<dbReference type="InterPro" id="IPR013763">
    <property type="entry name" value="Cyclin-like_dom"/>
</dbReference>
<protein>
    <submittedName>
        <fullName evidence="9">Uncharacterized protein</fullName>
    </submittedName>
</protein>
<evidence type="ECO:0000256" key="4">
    <source>
        <dbReference type="ARBA" id="ARBA00023306"/>
    </source>
</evidence>
<dbReference type="Pfam" id="PF00134">
    <property type="entry name" value="Cyclin_N"/>
    <property type="match status" value="1"/>
</dbReference>
<dbReference type="FunFam" id="1.10.472.10:FF:000005">
    <property type="entry name" value="G2/mitotic-specific cyclin B"/>
    <property type="match status" value="1"/>
</dbReference>
<dbReference type="CDD" id="cd20512">
    <property type="entry name" value="CYCLIN_CLBs_yeast_rpt2"/>
    <property type="match status" value="1"/>
</dbReference>
<gene>
    <name evidence="9" type="ORF">PhCBS80983_g03384</name>
</gene>
<evidence type="ECO:0000313" key="9">
    <source>
        <dbReference type="EMBL" id="TPX58058.1"/>
    </source>
</evidence>
<evidence type="ECO:0000259" key="8">
    <source>
        <dbReference type="SMART" id="SM01332"/>
    </source>
</evidence>
<dbReference type="Proteomes" id="UP000318582">
    <property type="component" value="Unassembled WGS sequence"/>
</dbReference>
<organism evidence="9 10">
    <name type="scientific">Powellomyces hirtus</name>
    <dbReference type="NCBI Taxonomy" id="109895"/>
    <lineage>
        <taxon>Eukaryota</taxon>
        <taxon>Fungi</taxon>
        <taxon>Fungi incertae sedis</taxon>
        <taxon>Chytridiomycota</taxon>
        <taxon>Chytridiomycota incertae sedis</taxon>
        <taxon>Chytridiomycetes</taxon>
        <taxon>Spizellomycetales</taxon>
        <taxon>Powellomycetaceae</taxon>
        <taxon>Powellomyces</taxon>
    </lineage>
</organism>
<dbReference type="InterPro" id="IPR006671">
    <property type="entry name" value="Cyclin_N"/>
</dbReference>
<dbReference type="GO" id="GO:0044772">
    <property type="term" value="P:mitotic cell cycle phase transition"/>
    <property type="evidence" value="ECO:0007669"/>
    <property type="project" value="InterPro"/>
</dbReference>
<dbReference type="InterPro" id="IPR036915">
    <property type="entry name" value="Cyclin-like_sf"/>
</dbReference>
<feature type="domain" description="Cyclin-like" evidence="7">
    <location>
        <begin position="358"/>
        <end position="439"/>
    </location>
</feature>
<dbReference type="InterPro" id="IPR004367">
    <property type="entry name" value="Cyclin_C-dom"/>
</dbReference>